<evidence type="ECO:0000256" key="6">
    <source>
        <dbReference type="SAM" id="Phobius"/>
    </source>
</evidence>
<evidence type="ECO:0000256" key="2">
    <source>
        <dbReference type="ARBA" id="ARBA00022692"/>
    </source>
</evidence>
<feature type="transmembrane region" description="Helical" evidence="6">
    <location>
        <begin position="331"/>
        <end position="354"/>
    </location>
</feature>
<sequence length="749" mass="84937">MSAKIYKRVLQGGLIASFVIVFFVFQDLLFPYITSKQLSFNILMEMLLAVWLVLILRYPEYRPRRNYIIGGLVAFLLAILASCAVSVDVGLSFWGDAERMLGLFHVLHFFVFYLILITVFRSWKEWQALLLSSVVVATAISLVGIFGPNVHNTIGNTTYVSGYLIFNIYFLFILFLRSTSKTGRWLYAVPLIPMLYEFALCRTSGAIIGLFISIVLLVFLFGLFNRKKLWRRTALLGSLVTVLIVAAIFSQQQSAWFQNSFLRNLTFAKSTFQTRLVSWRSGVYDFPNHWLFGTGFGNYAITFDKHFDSTFFNYSKSESYFDRAHNNLIDIASTSGTVGLLAYLSIFVAALYYLRLIFKRNGGYVAWDDAGGRRNLEVIVIVSLIAAYFIQNLVVFDSYVTYIGLMITLGLIYWQGVLPITEEEIAEKKYRLVLSRRWEGIFLVFVLLSAYLFASSYNLKPWRMFQGVIKGYSNIAVGNFATGVLEYQQALAPGIPLEHDGRVTLINLVISNSSALDKLPKAGAEAVLEYVISLAQDNVKENPQDSLTQLQLAQILDTAARFNYDDLTQFNEYSSQALQAMERSIAASPGRAPLYLARAQMLLFRSENEQAIQDVEYAISLNPEYSEPHCRLAQFYLLLQDNDKMAEPLNKCVDLGGVGDMSSTALVQKFTNYYIDQKDYPRVIKLAERLGRLNPSNAEVWFNLAKIYWLVGEHDRANQTAGTASVLDSEYNAEWQAFLEIVKDLPAVQ</sequence>
<dbReference type="InterPro" id="IPR019734">
    <property type="entry name" value="TPR_rpt"/>
</dbReference>
<feature type="transmembrane region" description="Helical" evidence="6">
    <location>
        <begin position="68"/>
        <end position="94"/>
    </location>
</feature>
<dbReference type="Pfam" id="PF04932">
    <property type="entry name" value="Wzy_C"/>
    <property type="match status" value="1"/>
</dbReference>
<dbReference type="SMART" id="SM00028">
    <property type="entry name" value="TPR"/>
    <property type="match status" value="3"/>
</dbReference>
<dbReference type="InterPro" id="IPR011990">
    <property type="entry name" value="TPR-like_helical_dom_sf"/>
</dbReference>
<evidence type="ECO:0000259" key="7">
    <source>
        <dbReference type="Pfam" id="PF04932"/>
    </source>
</evidence>
<dbReference type="InterPro" id="IPR051533">
    <property type="entry name" value="WaaL-like"/>
</dbReference>
<evidence type="ECO:0000313" key="9">
    <source>
        <dbReference type="Proteomes" id="UP000229972"/>
    </source>
</evidence>
<organism evidence="8 9">
    <name type="scientific">Candidatus Falkowbacteria bacterium CG10_big_fil_rev_8_21_14_0_10_37_18</name>
    <dbReference type="NCBI Taxonomy" id="1974562"/>
    <lineage>
        <taxon>Bacteria</taxon>
        <taxon>Candidatus Falkowiibacteriota</taxon>
    </lineage>
</organism>
<evidence type="ECO:0000256" key="4">
    <source>
        <dbReference type="ARBA" id="ARBA00023136"/>
    </source>
</evidence>
<comment type="subcellular location">
    <subcellularLocation>
        <location evidence="1">Membrane</location>
        <topology evidence="1">Multi-pass membrane protein</topology>
    </subcellularLocation>
</comment>
<feature type="transmembrane region" description="Helical" evidence="6">
    <location>
        <begin position="159"/>
        <end position="176"/>
    </location>
</feature>
<protein>
    <recommendedName>
        <fullName evidence="7">O-antigen ligase-related domain-containing protein</fullName>
    </recommendedName>
</protein>
<dbReference type="GO" id="GO:0016020">
    <property type="term" value="C:membrane"/>
    <property type="evidence" value="ECO:0007669"/>
    <property type="project" value="UniProtKB-SubCell"/>
</dbReference>
<feature type="transmembrane region" description="Helical" evidence="6">
    <location>
        <begin position="38"/>
        <end position="56"/>
    </location>
</feature>
<evidence type="ECO:0000256" key="1">
    <source>
        <dbReference type="ARBA" id="ARBA00004141"/>
    </source>
</evidence>
<dbReference type="PANTHER" id="PTHR37422:SF13">
    <property type="entry name" value="LIPOPOLYSACCHARIDE BIOSYNTHESIS PROTEIN PA4999-RELATED"/>
    <property type="match status" value="1"/>
</dbReference>
<feature type="transmembrane region" description="Helical" evidence="6">
    <location>
        <begin position="441"/>
        <end position="459"/>
    </location>
</feature>
<name>A0A2H0VBF1_9BACT</name>
<proteinExistence type="predicted"/>
<dbReference type="AlphaFoldDB" id="A0A2H0VBF1"/>
<dbReference type="EMBL" id="PFAL01000014">
    <property type="protein sequence ID" value="PIR95630.1"/>
    <property type="molecule type" value="Genomic_DNA"/>
</dbReference>
<dbReference type="InterPro" id="IPR007016">
    <property type="entry name" value="O-antigen_ligase-rel_domated"/>
</dbReference>
<keyword evidence="2 6" id="KW-0812">Transmembrane</keyword>
<gene>
    <name evidence="8" type="ORF">COT93_01390</name>
</gene>
<feature type="transmembrane region" description="Helical" evidence="6">
    <location>
        <begin position="12"/>
        <end position="32"/>
    </location>
</feature>
<feature type="domain" description="O-antigen ligase-related" evidence="7">
    <location>
        <begin position="198"/>
        <end position="344"/>
    </location>
</feature>
<keyword evidence="5" id="KW-0802">TPR repeat</keyword>
<feature type="transmembrane region" description="Helical" evidence="6">
    <location>
        <begin position="183"/>
        <end position="200"/>
    </location>
</feature>
<keyword evidence="3 6" id="KW-1133">Transmembrane helix</keyword>
<keyword evidence="4 6" id="KW-0472">Membrane</keyword>
<reference evidence="9" key="1">
    <citation type="submission" date="2017-09" db="EMBL/GenBank/DDBJ databases">
        <title>Depth-based differentiation of microbial function through sediment-hosted aquifers and enrichment of novel symbionts in the deep terrestrial subsurface.</title>
        <authorList>
            <person name="Probst A.J."/>
            <person name="Ladd B."/>
            <person name="Jarett J.K."/>
            <person name="Geller-Mcgrath D.E."/>
            <person name="Sieber C.M.K."/>
            <person name="Emerson J.B."/>
            <person name="Anantharaman K."/>
            <person name="Thomas B.C."/>
            <person name="Malmstrom R."/>
            <person name="Stieglmeier M."/>
            <person name="Klingl A."/>
            <person name="Woyke T."/>
            <person name="Ryan C.M."/>
            <person name="Banfield J.F."/>
        </authorList>
    </citation>
    <scope>NUCLEOTIDE SEQUENCE [LARGE SCALE GENOMIC DNA]</scope>
</reference>
<evidence type="ECO:0000256" key="5">
    <source>
        <dbReference type="PROSITE-ProRule" id="PRU00339"/>
    </source>
</evidence>
<feature type="repeat" description="TPR" evidence="5">
    <location>
        <begin position="592"/>
        <end position="625"/>
    </location>
</feature>
<feature type="transmembrane region" description="Helical" evidence="6">
    <location>
        <begin position="206"/>
        <end position="224"/>
    </location>
</feature>
<feature type="transmembrane region" description="Helical" evidence="6">
    <location>
        <begin position="128"/>
        <end position="147"/>
    </location>
</feature>
<feature type="transmembrane region" description="Helical" evidence="6">
    <location>
        <begin position="100"/>
        <end position="121"/>
    </location>
</feature>
<dbReference type="SUPFAM" id="SSF48452">
    <property type="entry name" value="TPR-like"/>
    <property type="match status" value="1"/>
</dbReference>
<feature type="transmembrane region" description="Helical" evidence="6">
    <location>
        <begin position="375"/>
        <end position="393"/>
    </location>
</feature>
<dbReference type="Gene3D" id="1.25.40.10">
    <property type="entry name" value="Tetratricopeptide repeat domain"/>
    <property type="match status" value="1"/>
</dbReference>
<evidence type="ECO:0000256" key="3">
    <source>
        <dbReference type="ARBA" id="ARBA00022989"/>
    </source>
</evidence>
<dbReference type="PANTHER" id="PTHR37422">
    <property type="entry name" value="TEICHURONIC ACID BIOSYNTHESIS PROTEIN TUAE"/>
    <property type="match status" value="1"/>
</dbReference>
<accession>A0A2H0VBF1</accession>
<dbReference type="PROSITE" id="PS50005">
    <property type="entry name" value="TPR"/>
    <property type="match status" value="1"/>
</dbReference>
<comment type="caution">
    <text evidence="8">The sequence shown here is derived from an EMBL/GenBank/DDBJ whole genome shotgun (WGS) entry which is preliminary data.</text>
</comment>
<feature type="transmembrane region" description="Helical" evidence="6">
    <location>
        <begin position="399"/>
        <end position="420"/>
    </location>
</feature>
<evidence type="ECO:0000313" key="8">
    <source>
        <dbReference type="EMBL" id="PIR95630.1"/>
    </source>
</evidence>
<dbReference type="Proteomes" id="UP000229972">
    <property type="component" value="Unassembled WGS sequence"/>
</dbReference>
<feature type="transmembrane region" description="Helical" evidence="6">
    <location>
        <begin position="233"/>
        <end position="250"/>
    </location>
</feature>